<feature type="non-terminal residue" evidence="7">
    <location>
        <position position="1"/>
    </location>
</feature>
<proteinExistence type="inferred from homology"/>
<organism evidence="7 8">
    <name type="scientific">Candidatus Sphingobacterium stercoripullorum</name>
    <dbReference type="NCBI Taxonomy" id="2838759"/>
    <lineage>
        <taxon>Bacteria</taxon>
        <taxon>Pseudomonadati</taxon>
        <taxon>Bacteroidota</taxon>
        <taxon>Sphingobacteriia</taxon>
        <taxon>Sphingobacteriales</taxon>
        <taxon>Sphingobacteriaceae</taxon>
        <taxon>Sphingobacterium</taxon>
    </lineage>
</organism>
<comment type="similarity">
    <text evidence="5">Belongs to the class I-like SAM-binding methyltransferase superfamily. RsmB/NOP family.</text>
</comment>
<evidence type="ECO:0000313" key="8">
    <source>
        <dbReference type="Proteomes" id="UP000824156"/>
    </source>
</evidence>
<accession>A0A9D1W7K6</accession>
<dbReference type="InterPro" id="IPR049560">
    <property type="entry name" value="MeTrfase_RsmB-F_NOP2_cat"/>
</dbReference>
<dbReference type="PROSITE" id="PS51686">
    <property type="entry name" value="SAM_MT_RSMB_NOP"/>
    <property type="match status" value="1"/>
</dbReference>
<evidence type="ECO:0000259" key="6">
    <source>
        <dbReference type="PROSITE" id="PS51686"/>
    </source>
</evidence>
<dbReference type="PANTHER" id="PTHR22807:SF30">
    <property type="entry name" value="28S RRNA (CYTOSINE(4447)-C(5))-METHYLTRANSFERASE-RELATED"/>
    <property type="match status" value="1"/>
</dbReference>
<sequence length="262" mass="29817">VSSLIDKDNFLESQFSQPLLFIRVKPGKEAFVRSVLERNNLKIHKQEGATFALDNRSKLDDIKEIRGLYEVQDLSSQKTLDYIPAKDGEFWWDACAGAGGKSLMLLENHPKVNLFLSDIRERILENLKVRLKEASIHRGYQIAAVDLLQPIEGMEEEIFDGIIVDAPCSGSGTWNRTPEMKTQERSLEEFHKLQLRLLNAVLPYLKEQGKLIYITCSVYEKENQAVVQSFAKEHNLKVAGEHLIQGFQDSADTLFIAELSRP</sequence>
<feature type="domain" description="SAM-dependent MTase RsmB/NOP-type" evidence="6">
    <location>
        <begin position="1"/>
        <end position="262"/>
    </location>
</feature>
<feature type="active site" description="Nucleophile" evidence="5">
    <location>
        <position position="216"/>
    </location>
</feature>
<feature type="binding site" evidence="5">
    <location>
        <position position="146"/>
    </location>
    <ligand>
        <name>S-adenosyl-L-methionine</name>
        <dbReference type="ChEBI" id="CHEBI:59789"/>
    </ligand>
</feature>
<evidence type="ECO:0000256" key="3">
    <source>
        <dbReference type="ARBA" id="ARBA00022691"/>
    </source>
</evidence>
<dbReference type="Proteomes" id="UP000824156">
    <property type="component" value="Unassembled WGS sequence"/>
</dbReference>
<evidence type="ECO:0000256" key="5">
    <source>
        <dbReference type="PROSITE-ProRule" id="PRU01023"/>
    </source>
</evidence>
<comment type="caution">
    <text evidence="7">The sequence shown here is derived from an EMBL/GenBank/DDBJ whole genome shotgun (WGS) entry which is preliminary data.</text>
</comment>
<dbReference type="Pfam" id="PF01189">
    <property type="entry name" value="Methyltr_RsmB-F"/>
    <property type="match status" value="1"/>
</dbReference>
<dbReference type="InterPro" id="IPR001678">
    <property type="entry name" value="MeTrfase_RsmB-F_NOP2_dom"/>
</dbReference>
<dbReference type="GO" id="GO:0003723">
    <property type="term" value="F:RNA binding"/>
    <property type="evidence" value="ECO:0007669"/>
    <property type="project" value="UniProtKB-UniRule"/>
</dbReference>
<evidence type="ECO:0000256" key="2">
    <source>
        <dbReference type="ARBA" id="ARBA00022679"/>
    </source>
</evidence>
<evidence type="ECO:0000256" key="4">
    <source>
        <dbReference type="ARBA" id="ARBA00022884"/>
    </source>
</evidence>
<keyword evidence="1 5" id="KW-0489">Methyltransferase</keyword>
<keyword evidence="2 5" id="KW-0808">Transferase</keyword>
<dbReference type="GO" id="GO:0008173">
    <property type="term" value="F:RNA methyltransferase activity"/>
    <property type="evidence" value="ECO:0007669"/>
    <property type="project" value="InterPro"/>
</dbReference>
<dbReference type="PANTHER" id="PTHR22807">
    <property type="entry name" value="NOP2 YEAST -RELATED NOL1/NOP2/FMU SUN DOMAIN-CONTAINING"/>
    <property type="match status" value="1"/>
</dbReference>
<dbReference type="InterPro" id="IPR029063">
    <property type="entry name" value="SAM-dependent_MTases_sf"/>
</dbReference>
<gene>
    <name evidence="7" type="ORF">H9853_03850</name>
</gene>
<dbReference type="Gene3D" id="3.40.50.150">
    <property type="entry name" value="Vaccinia Virus protein VP39"/>
    <property type="match status" value="1"/>
</dbReference>
<evidence type="ECO:0000313" key="7">
    <source>
        <dbReference type="EMBL" id="HIX54134.1"/>
    </source>
</evidence>
<keyword evidence="4 5" id="KW-0694">RNA-binding</keyword>
<comment type="caution">
    <text evidence="5">Lacks conserved residue(s) required for the propagation of feature annotation.</text>
</comment>
<dbReference type="GO" id="GO:0001510">
    <property type="term" value="P:RNA methylation"/>
    <property type="evidence" value="ECO:0007669"/>
    <property type="project" value="InterPro"/>
</dbReference>
<evidence type="ECO:0000256" key="1">
    <source>
        <dbReference type="ARBA" id="ARBA00022603"/>
    </source>
</evidence>
<dbReference type="InterPro" id="IPR023267">
    <property type="entry name" value="RCMT"/>
</dbReference>
<reference evidence="7" key="1">
    <citation type="journal article" date="2021" name="PeerJ">
        <title>Extensive microbial diversity within the chicken gut microbiome revealed by metagenomics and culture.</title>
        <authorList>
            <person name="Gilroy R."/>
            <person name="Ravi A."/>
            <person name="Getino M."/>
            <person name="Pursley I."/>
            <person name="Horton D.L."/>
            <person name="Alikhan N.F."/>
            <person name="Baker D."/>
            <person name="Gharbi K."/>
            <person name="Hall N."/>
            <person name="Watson M."/>
            <person name="Adriaenssens E.M."/>
            <person name="Foster-Nyarko E."/>
            <person name="Jarju S."/>
            <person name="Secka A."/>
            <person name="Antonio M."/>
            <person name="Oren A."/>
            <person name="Chaudhuri R.R."/>
            <person name="La Ragione R."/>
            <person name="Hildebrand F."/>
            <person name="Pallen M.J."/>
        </authorList>
    </citation>
    <scope>NUCLEOTIDE SEQUENCE</scope>
    <source>
        <strain evidence="7">1719</strain>
    </source>
</reference>
<keyword evidence="3 5" id="KW-0949">S-adenosyl-L-methionine</keyword>
<protein>
    <submittedName>
        <fullName evidence="7">RsmB/NOP family class I SAM-dependent RNA methyltransferase</fullName>
    </submittedName>
</protein>
<dbReference type="CDD" id="cd02440">
    <property type="entry name" value="AdoMet_MTases"/>
    <property type="match status" value="1"/>
</dbReference>
<feature type="binding site" evidence="5">
    <location>
        <position position="165"/>
    </location>
    <ligand>
        <name>S-adenosyl-L-methionine</name>
        <dbReference type="ChEBI" id="CHEBI:59789"/>
    </ligand>
</feature>
<dbReference type="SUPFAM" id="SSF53335">
    <property type="entry name" value="S-adenosyl-L-methionine-dependent methyltransferases"/>
    <property type="match status" value="1"/>
</dbReference>
<feature type="binding site" evidence="5">
    <location>
        <position position="118"/>
    </location>
    <ligand>
        <name>S-adenosyl-L-methionine</name>
        <dbReference type="ChEBI" id="CHEBI:59789"/>
    </ligand>
</feature>
<reference evidence="7" key="2">
    <citation type="submission" date="2021-04" db="EMBL/GenBank/DDBJ databases">
        <authorList>
            <person name="Gilroy R."/>
        </authorList>
    </citation>
    <scope>NUCLEOTIDE SEQUENCE</scope>
    <source>
        <strain evidence="7">1719</strain>
    </source>
</reference>
<dbReference type="PRINTS" id="PR02008">
    <property type="entry name" value="RCMTFAMILY"/>
</dbReference>
<dbReference type="EMBL" id="DXEZ01000109">
    <property type="protein sequence ID" value="HIX54134.1"/>
    <property type="molecule type" value="Genomic_DNA"/>
</dbReference>
<name>A0A9D1W7K6_9SPHI</name>
<dbReference type="AlphaFoldDB" id="A0A9D1W7K6"/>